<keyword evidence="2" id="KW-0732">Signal</keyword>
<name>A0A4P6YA00_9FLAO</name>
<dbReference type="KEGG" id="fnk:E1750_14255"/>
<evidence type="ECO:0000256" key="2">
    <source>
        <dbReference type="SAM" id="SignalP"/>
    </source>
</evidence>
<dbReference type="Proteomes" id="UP000291124">
    <property type="component" value="Chromosome"/>
</dbReference>
<keyword evidence="4" id="KW-1185">Reference proteome</keyword>
<dbReference type="RefSeq" id="WP_133277427.1">
    <property type="nucleotide sequence ID" value="NZ_CP037933.1"/>
</dbReference>
<feature type="compositionally biased region" description="Gly residues" evidence="1">
    <location>
        <begin position="37"/>
        <end position="57"/>
    </location>
</feature>
<evidence type="ECO:0000256" key="1">
    <source>
        <dbReference type="SAM" id="MobiDB-lite"/>
    </source>
</evidence>
<feature type="signal peptide" evidence="2">
    <location>
        <begin position="1"/>
        <end position="23"/>
    </location>
</feature>
<feature type="region of interest" description="Disordered" evidence="1">
    <location>
        <begin position="37"/>
        <end position="63"/>
    </location>
</feature>
<feature type="chain" id="PRO_5020310867" description="Lipoprotein" evidence="2">
    <location>
        <begin position="24"/>
        <end position="265"/>
    </location>
</feature>
<protein>
    <recommendedName>
        <fullName evidence="5">Lipoprotein</fullName>
    </recommendedName>
</protein>
<sequence length="265" mass="27461">MKKIKLILFMFLAFAIHSCDNFAEDLEGDQTDIIGTTGTGTGTTGTGTTGTGTGTTGTGTSTSIYNGSKPTGNYWSRNDGIGKAYLSLSGATAKACSGGKETIGTFNSSKPSMTFTIGSDVIEFPLLFTNGLLIVGVPNQAVTTNNPTQYVAASNYSCGGGGSTTSGKGTIMVWSDVPAYGFKYNFNGIYVDIDGSTGTVYGGHYTSAPSCGATYCYTKEVAVGTYVVVGKVYPLKPLSGPTPPTYTVSHTVKVEANLCTKLVIR</sequence>
<dbReference type="EMBL" id="CP037933">
    <property type="protein sequence ID" value="QBN19911.1"/>
    <property type="molecule type" value="Genomic_DNA"/>
</dbReference>
<proteinExistence type="predicted"/>
<evidence type="ECO:0000313" key="3">
    <source>
        <dbReference type="EMBL" id="QBN19911.1"/>
    </source>
</evidence>
<dbReference type="AlphaFoldDB" id="A0A4P6YA00"/>
<evidence type="ECO:0000313" key="4">
    <source>
        <dbReference type="Proteomes" id="UP000291124"/>
    </source>
</evidence>
<evidence type="ECO:0008006" key="5">
    <source>
        <dbReference type="Google" id="ProtNLM"/>
    </source>
</evidence>
<organism evidence="3 4">
    <name type="scientific">Flavobacterium nackdongense</name>
    <dbReference type="NCBI Taxonomy" id="2547394"/>
    <lineage>
        <taxon>Bacteria</taxon>
        <taxon>Pseudomonadati</taxon>
        <taxon>Bacteroidota</taxon>
        <taxon>Flavobacteriia</taxon>
        <taxon>Flavobacteriales</taxon>
        <taxon>Flavobacteriaceae</taxon>
        <taxon>Flavobacterium</taxon>
    </lineage>
</organism>
<accession>A0A4P6YA00</accession>
<dbReference type="OrthoDB" id="1362641at2"/>
<gene>
    <name evidence="3" type="ORF">E1750_14255</name>
</gene>
<reference evidence="4" key="1">
    <citation type="submission" date="2019-03" db="EMBL/GenBank/DDBJ databases">
        <title>Flavobacterium sp.</title>
        <authorList>
            <person name="Kim H."/>
        </authorList>
    </citation>
    <scope>NUCLEOTIDE SEQUENCE [LARGE SCALE GENOMIC DNA]</scope>
    <source>
        <strain evidence="4">GS13</strain>
    </source>
</reference>